<keyword evidence="1" id="KW-0812">Transmembrane</keyword>
<evidence type="ECO:0000313" key="2">
    <source>
        <dbReference type="EMBL" id="KZT06720.1"/>
    </source>
</evidence>
<dbReference type="OrthoDB" id="9988102at2759"/>
<dbReference type="InParanoid" id="A0A165ECD2"/>
<gene>
    <name evidence="2" type="ORF">LAESUDRAFT_812670</name>
</gene>
<dbReference type="EMBL" id="KV427623">
    <property type="protein sequence ID" value="KZT06720.1"/>
    <property type="molecule type" value="Genomic_DNA"/>
</dbReference>
<reference evidence="2 3" key="1">
    <citation type="journal article" date="2016" name="Mol. Biol. Evol.">
        <title>Comparative Genomics of Early-Diverging Mushroom-Forming Fungi Provides Insights into the Origins of Lignocellulose Decay Capabilities.</title>
        <authorList>
            <person name="Nagy L.G."/>
            <person name="Riley R."/>
            <person name="Tritt A."/>
            <person name="Adam C."/>
            <person name="Daum C."/>
            <person name="Floudas D."/>
            <person name="Sun H."/>
            <person name="Yadav J.S."/>
            <person name="Pangilinan J."/>
            <person name="Larsson K.H."/>
            <person name="Matsuura K."/>
            <person name="Barry K."/>
            <person name="Labutti K."/>
            <person name="Kuo R."/>
            <person name="Ohm R.A."/>
            <person name="Bhattacharya S.S."/>
            <person name="Shirouzu T."/>
            <person name="Yoshinaga Y."/>
            <person name="Martin F.M."/>
            <person name="Grigoriev I.V."/>
            <person name="Hibbett D.S."/>
        </authorList>
    </citation>
    <scope>NUCLEOTIDE SEQUENCE [LARGE SCALE GENOMIC DNA]</scope>
    <source>
        <strain evidence="2 3">93-53</strain>
    </source>
</reference>
<evidence type="ECO:0000256" key="1">
    <source>
        <dbReference type="SAM" id="Phobius"/>
    </source>
</evidence>
<evidence type="ECO:0000313" key="3">
    <source>
        <dbReference type="Proteomes" id="UP000076871"/>
    </source>
</evidence>
<feature type="transmembrane region" description="Helical" evidence="1">
    <location>
        <begin position="127"/>
        <end position="151"/>
    </location>
</feature>
<dbReference type="RefSeq" id="XP_040764460.1">
    <property type="nucleotide sequence ID" value="XM_040914429.1"/>
</dbReference>
<dbReference type="GeneID" id="63831456"/>
<dbReference type="STRING" id="1314785.A0A165ECD2"/>
<keyword evidence="3" id="KW-1185">Reference proteome</keyword>
<dbReference type="Proteomes" id="UP000076871">
    <property type="component" value="Unassembled WGS sequence"/>
</dbReference>
<accession>A0A165ECD2</accession>
<keyword evidence="1" id="KW-0472">Membrane</keyword>
<dbReference type="AlphaFoldDB" id="A0A165ECD2"/>
<name>A0A165ECD2_9APHY</name>
<organism evidence="2 3">
    <name type="scientific">Laetiporus sulphureus 93-53</name>
    <dbReference type="NCBI Taxonomy" id="1314785"/>
    <lineage>
        <taxon>Eukaryota</taxon>
        <taxon>Fungi</taxon>
        <taxon>Dikarya</taxon>
        <taxon>Basidiomycota</taxon>
        <taxon>Agaricomycotina</taxon>
        <taxon>Agaricomycetes</taxon>
        <taxon>Polyporales</taxon>
        <taxon>Laetiporus</taxon>
    </lineage>
</organism>
<sequence>MAYPNGSRLPESTEFRLQTFVGIKRAILVIKPEWDDETLLRELKKTYRKRRGWLSWCCIRTIVKVWAQDDIVYPEHVNQSATSERCFQRMQYYLDHPDGSKGRHEFILALTMDERHGIEYVERYKAAWFYCAAFGVIIVFSLISSVIYTVVKDDVVGGFTIGVYVFWRF</sequence>
<keyword evidence="1" id="KW-1133">Transmembrane helix</keyword>
<protein>
    <submittedName>
        <fullName evidence="2">Uncharacterized protein</fullName>
    </submittedName>
</protein>
<proteinExistence type="predicted"/>